<dbReference type="EMBL" id="JAEAOA010001575">
    <property type="protein sequence ID" value="KAK3602797.1"/>
    <property type="molecule type" value="Genomic_DNA"/>
</dbReference>
<protein>
    <recommendedName>
        <fullName evidence="2">Mitochondria-eating protein C-terminal domain-containing protein</fullName>
    </recommendedName>
</protein>
<dbReference type="InterPro" id="IPR031981">
    <property type="entry name" value="MIEAP_C"/>
</dbReference>
<accession>A0AAE0T2W1</accession>
<feature type="domain" description="Mitochondria-eating protein C-terminal" evidence="2">
    <location>
        <begin position="160"/>
        <end position="349"/>
    </location>
</feature>
<comment type="caution">
    <text evidence="3">The sequence shown here is derived from an EMBL/GenBank/DDBJ whole genome shotgun (WGS) entry which is preliminary data.</text>
</comment>
<evidence type="ECO:0000256" key="1">
    <source>
        <dbReference type="SAM" id="Coils"/>
    </source>
</evidence>
<keyword evidence="4" id="KW-1185">Reference proteome</keyword>
<gene>
    <name evidence="3" type="ORF">CHS0354_026347</name>
</gene>
<dbReference type="AlphaFoldDB" id="A0AAE0T2W1"/>
<dbReference type="Pfam" id="PF16026">
    <property type="entry name" value="MIEAP"/>
    <property type="match status" value="1"/>
</dbReference>
<proteinExistence type="predicted"/>
<name>A0AAE0T2W1_9BIVA</name>
<organism evidence="3 4">
    <name type="scientific">Potamilus streckersoni</name>
    <dbReference type="NCBI Taxonomy" id="2493646"/>
    <lineage>
        <taxon>Eukaryota</taxon>
        <taxon>Metazoa</taxon>
        <taxon>Spiralia</taxon>
        <taxon>Lophotrochozoa</taxon>
        <taxon>Mollusca</taxon>
        <taxon>Bivalvia</taxon>
        <taxon>Autobranchia</taxon>
        <taxon>Heteroconchia</taxon>
        <taxon>Palaeoheterodonta</taxon>
        <taxon>Unionida</taxon>
        <taxon>Unionoidea</taxon>
        <taxon>Unionidae</taxon>
        <taxon>Ambleminae</taxon>
        <taxon>Lampsilini</taxon>
        <taxon>Potamilus</taxon>
    </lineage>
</organism>
<evidence type="ECO:0000313" key="4">
    <source>
        <dbReference type="Proteomes" id="UP001195483"/>
    </source>
</evidence>
<evidence type="ECO:0000259" key="2">
    <source>
        <dbReference type="Pfam" id="PF16026"/>
    </source>
</evidence>
<keyword evidence="1" id="KW-0175">Coiled coil</keyword>
<reference evidence="3" key="2">
    <citation type="journal article" date="2021" name="Genome Biol. Evol.">
        <title>Developing a high-quality reference genome for a parasitic bivalve with doubly uniparental inheritance (Bivalvia: Unionida).</title>
        <authorList>
            <person name="Smith C.H."/>
        </authorList>
    </citation>
    <scope>NUCLEOTIDE SEQUENCE</scope>
    <source>
        <strain evidence="3">CHS0354</strain>
        <tissue evidence="3">Mantle</tissue>
    </source>
</reference>
<dbReference type="Proteomes" id="UP001195483">
    <property type="component" value="Unassembled WGS sequence"/>
</dbReference>
<feature type="coiled-coil region" evidence="1">
    <location>
        <begin position="88"/>
        <end position="144"/>
    </location>
</feature>
<reference evidence="3" key="1">
    <citation type="journal article" date="2021" name="Genome Biol. Evol.">
        <title>A High-Quality Reference Genome for a Parasitic Bivalve with Doubly Uniparental Inheritance (Bivalvia: Unionida).</title>
        <authorList>
            <person name="Smith C.H."/>
        </authorList>
    </citation>
    <scope>NUCLEOTIDE SEQUENCE</scope>
    <source>
        <strain evidence="3">CHS0354</strain>
    </source>
</reference>
<reference evidence="3" key="3">
    <citation type="submission" date="2023-05" db="EMBL/GenBank/DDBJ databases">
        <authorList>
            <person name="Smith C.H."/>
        </authorList>
    </citation>
    <scope>NUCLEOTIDE SEQUENCE</scope>
    <source>
        <strain evidence="3">CHS0354</strain>
        <tissue evidence="3">Mantle</tissue>
    </source>
</reference>
<evidence type="ECO:0000313" key="3">
    <source>
        <dbReference type="EMBL" id="KAK3602797.1"/>
    </source>
</evidence>
<sequence length="391" mass="46034">MSTENNALNMEDFLRAVSDIQSLDIDNIREQLLQGLNTKNQNEGEDWMPKTNHIYMFQKREADRARRQLEEDQEFRKEYVKFFGETKINALQRMTEDLNSDVEQLQRETERLNKENRYLEEKKQKVLKEKADGLTRLSQQMENQVTHNNSNNPELNDWTRPNQIGEKYAELYDIQWTNAFEVLTQTSGHNDERAVEILLKVLIECYTFVIKRSEKQMNDLLQRISGDSTMQVGDEIKHHLKKARKLVDVGRASLLFKECERHINDSLGSKRLCLYEKEIKLYLIECFQLCWLMAIQEPPVVLGTETMYAQDVDLNLYTRCTRYGNRVNFVVWPPLFLHKSGPLLAKGVTQEIEKKSDETFMKQKYKIIRGGESRTGRIEQHAGDKQDLVRM</sequence>